<keyword evidence="2" id="KW-1185">Reference proteome</keyword>
<dbReference type="HOGENOM" id="CLU_1280235_0_0_1"/>
<proteinExistence type="predicted"/>
<accession>H2XJQ4</accession>
<dbReference type="Ensembl" id="ENSCINT00000033259.1">
    <property type="protein sequence ID" value="ENSCINP00000029886.1"/>
    <property type="gene ID" value="ENSCING00000024632.1"/>
</dbReference>
<organism evidence="1 2">
    <name type="scientific">Ciona intestinalis</name>
    <name type="common">Transparent sea squirt</name>
    <name type="synonym">Ascidia intestinalis</name>
    <dbReference type="NCBI Taxonomy" id="7719"/>
    <lineage>
        <taxon>Eukaryota</taxon>
        <taxon>Metazoa</taxon>
        <taxon>Chordata</taxon>
        <taxon>Tunicata</taxon>
        <taxon>Ascidiacea</taxon>
        <taxon>Phlebobranchia</taxon>
        <taxon>Cionidae</taxon>
        <taxon>Ciona</taxon>
    </lineage>
</organism>
<reference evidence="1" key="3">
    <citation type="submission" date="2025-08" db="UniProtKB">
        <authorList>
            <consortium name="Ensembl"/>
        </authorList>
    </citation>
    <scope>IDENTIFICATION</scope>
</reference>
<dbReference type="Proteomes" id="UP000008144">
    <property type="component" value="Chromosome 6"/>
</dbReference>
<dbReference type="AlphaFoldDB" id="H2XJQ4"/>
<evidence type="ECO:0000313" key="1">
    <source>
        <dbReference type="Ensembl" id="ENSCINP00000029886.1"/>
    </source>
</evidence>
<dbReference type="EMBL" id="EAAA01002242">
    <property type="status" value="NOT_ANNOTATED_CDS"/>
    <property type="molecule type" value="Genomic_DNA"/>
</dbReference>
<sequence length="216" mass="23642">MDGCPVNGNCYRPGQLTRVQVRSGKDTARQSVQTGYNYFGQPMCLNYNPTTPQEYLDGYHQCRQAGCVVDPLITPNVLKQQLYQIATTLPVTQQLPFWNGVLSGQIRADNYRQYMRPSACPTAQASSGTVPYSLSLGRKKRSIFPGAGSTSNSGFPNLVPQCPYQSYQGILTGSFASCCQRNYCYTPRTSILRSASGVAAYQGEWGEYSACTVSCG</sequence>
<protein>
    <submittedName>
        <fullName evidence="1">Uncharacterized protein</fullName>
    </submittedName>
</protein>
<reference evidence="1" key="2">
    <citation type="journal article" date="2008" name="Genome Biol.">
        <title>Improved genome assembly and evidence-based global gene model set for the chordate Ciona intestinalis: new insight into intron and operon populations.</title>
        <authorList>
            <person name="Satou Y."/>
            <person name="Mineta K."/>
            <person name="Ogasawara M."/>
            <person name="Sasakura Y."/>
            <person name="Shoguchi E."/>
            <person name="Ueno K."/>
            <person name="Yamada L."/>
            <person name="Matsumoto J."/>
            <person name="Wasserscheid J."/>
            <person name="Dewar K."/>
            <person name="Wiley G.B."/>
            <person name="Macmil S.L."/>
            <person name="Roe B.A."/>
            <person name="Zeller R.W."/>
            <person name="Hastings K.E."/>
            <person name="Lemaire P."/>
            <person name="Lindquist E."/>
            <person name="Endo T."/>
            <person name="Hotta K."/>
            <person name="Inaba K."/>
        </authorList>
    </citation>
    <scope>NUCLEOTIDE SEQUENCE [LARGE SCALE GENOMIC DNA]</scope>
    <source>
        <strain evidence="1">wild type</strain>
    </source>
</reference>
<reference evidence="1" key="4">
    <citation type="submission" date="2025-09" db="UniProtKB">
        <authorList>
            <consortium name="Ensembl"/>
        </authorList>
    </citation>
    <scope>IDENTIFICATION</scope>
</reference>
<name>H2XJQ4_CIOIN</name>
<dbReference type="InParanoid" id="H2XJQ4"/>
<reference evidence="2" key="1">
    <citation type="journal article" date="2002" name="Science">
        <title>The draft genome of Ciona intestinalis: insights into chordate and vertebrate origins.</title>
        <authorList>
            <person name="Dehal P."/>
            <person name="Satou Y."/>
            <person name="Campbell R.K."/>
            <person name="Chapman J."/>
            <person name="Degnan B."/>
            <person name="De Tomaso A."/>
            <person name="Davidson B."/>
            <person name="Di Gregorio A."/>
            <person name="Gelpke M."/>
            <person name="Goodstein D.M."/>
            <person name="Harafuji N."/>
            <person name="Hastings K.E."/>
            <person name="Ho I."/>
            <person name="Hotta K."/>
            <person name="Huang W."/>
            <person name="Kawashima T."/>
            <person name="Lemaire P."/>
            <person name="Martinez D."/>
            <person name="Meinertzhagen I.A."/>
            <person name="Necula S."/>
            <person name="Nonaka M."/>
            <person name="Putnam N."/>
            <person name="Rash S."/>
            <person name="Saiga H."/>
            <person name="Satake M."/>
            <person name="Terry A."/>
            <person name="Yamada L."/>
            <person name="Wang H.G."/>
            <person name="Awazu S."/>
            <person name="Azumi K."/>
            <person name="Boore J."/>
            <person name="Branno M."/>
            <person name="Chin-Bow S."/>
            <person name="DeSantis R."/>
            <person name="Doyle S."/>
            <person name="Francino P."/>
            <person name="Keys D.N."/>
            <person name="Haga S."/>
            <person name="Hayashi H."/>
            <person name="Hino K."/>
            <person name="Imai K.S."/>
            <person name="Inaba K."/>
            <person name="Kano S."/>
            <person name="Kobayashi K."/>
            <person name="Kobayashi M."/>
            <person name="Lee B.I."/>
            <person name="Makabe K.W."/>
            <person name="Manohar C."/>
            <person name="Matassi G."/>
            <person name="Medina M."/>
            <person name="Mochizuki Y."/>
            <person name="Mount S."/>
            <person name="Morishita T."/>
            <person name="Miura S."/>
            <person name="Nakayama A."/>
            <person name="Nishizaka S."/>
            <person name="Nomoto H."/>
            <person name="Ohta F."/>
            <person name="Oishi K."/>
            <person name="Rigoutsos I."/>
            <person name="Sano M."/>
            <person name="Sasaki A."/>
            <person name="Sasakura Y."/>
            <person name="Shoguchi E."/>
            <person name="Shin-i T."/>
            <person name="Spagnuolo A."/>
            <person name="Stainier D."/>
            <person name="Suzuki M.M."/>
            <person name="Tassy O."/>
            <person name="Takatori N."/>
            <person name="Tokuoka M."/>
            <person name="Yagi K."/>
            <person name="Yoshizaki F."/>
            <person name="Wada S."/>
            <person name="Zhang C."/>
            <person name="Hyatt P.D."/>
            <person name="Larimer F."/>
            <person name="Detter C."/>
            <person name="Doggett N."/>
            <person name="Glavina T."/>
            <person name="Hawkins T."/>
            <person name="Richardson P."/>
            <person name="Lucas S."/>
            <person name="Kohara Y."/>
            <person name="Levine M."/>
            <person name="Satoh N."/>
            <person name="Rokhsar D.S."/>
        </authorList>
    </citation>
    <scope>NUCLEOTIDE SEQUENCE [LARGE SCALE GENOMIC DNA]</scope>
</reference>
<dbReference type="GeneTree" id="ENSGT00940000171123"/>
<evidence type="ECO:0000313" key="2">
    <source>
        <dbReference type="Proteomes" id="UP000008144"/>
    </source>
</evidence>